<name>A0A0E9R2D8_ANGAN</name>
<dbReference type="AlphaFoldDB" id="A0A0E9R2D8"/>
<accession>A0A0E9R2D8</accession>
<dbReference type="EMBL" id="GBXM01085917">
    <property type="protein sequence ID" value="JAH22660.1"/>
    <property type="molecule type" value="Transcribed_RNA"/>
</dbReference>
<reference evidence="1" key="2">
    <citation type="journal article" date="2015" name="Fish Shellfish Immunol.">
        <title>Early steps in the European eel (Anguilla anguilla)-Vibrio vulnificus interaction in the gills: Role of the RtxA13 toxin.</title>
        <authorList>
            <person name="Callol A."/>
            <person name="Pajuelo D."/>
            <person name="Ebbesson L."/>
            <person name="Teles M."/>
            <person name="MacKenzie S."/>
            <person name="Amaro C."/>
        </authorList>
    </citation>
    <scope>NUCLEOTIDE SEQUENCE</scope>
</reference>
<evidence type="ECO:0000313" key="1">
    <source>
        <dbReference type="EMBL" id="JAH22660.1"/>
    </source>
</evidence>
<reference evidence="1" key="1">
    <citation type="submission" date="2014-11" db="EMBL/GenBank/DDBJ databases">
        <authorList>
            <person name="Amaro Gonzalez C."/>
        </authorList>
    </citation>
    <scope>NUCLEOTIDE SEQUENCE</scope>
</reference>
<proteinExistence type="predicted"/>
<organism evidence="1">
    <name type="scientific">Anguilla anguilla</name>
    <name type="common">European freshwater eel</name>
    <name type="synonym">Muraena anguilla</name>
    <dbReference type="NCBI Taxonomy" id="7936"/>
    <lineage>
        <taxon>Eukaryota</taxon>
        <taxon>Metazoa</taxon>
        <taxon>Chordata</taxon>
        <taxon>Craniata</taxon>
        <taxon>Vertebrata</taxon>
        <taxon>Euteleostomi</taxon>
        <taxon>Actinopterygii</taxon>
        <taxon>Neopterygii</taxon>
        <taxon>Teleostei</taxon>
        <taxon>Anguilliformes</taxon>
        <taxon>Anguillidae</taxon>
        <taxon>Anguilla</taxon>
    </lineage>
</organism>
<sequence length="36" mass="3948">MRATEGLGKHRTAKIQQSCKDALQILNCEPLSAFST</sequence>
<protein>
    <submittedName>
        <fullName evidence="1">Uncharacterized protein</fullName>
    </submittedName>
</protein>